<protein>
    <submittedName>
        <fullName evidence="1">Uncharacterized protein</fullName>
    </submittedName>
</protein>
<accession>A0AA39JJR7</accession>
<sequence>MASLSKLLDSSTRFDLSTSVWIRNVTLESGVRGLSGLIVWFWSSRRIDIPSPFAEVVSLSSAEDKEQLMPSSASVTTTSRLTTASPTSTLIERGYETTFDFVKGVYVDNGGRHSRRVVRAGSVPRDVKRPKGWWEGIHYRFVITYKHSPVHSTTALVQTGIRDSHYTITFILWNAYLLWCLHAREAGEKSENHEGHRAQGSSSPYSLLHRHRRIRPQFPGVLHIDVTGVLCYRPGPLLRSKPHRCRTMPATDKRILLETDASSLVPANVYGALEPKQSRFPFSLDVTREGARTVYGV</sequence>
<dbReference type="AlphaFoldDB" id="A0AA39JJR7"/>
<gene>
    <name evidence="1" type="ORF">EV420DRAFT_1485131</name>
</gene>
<dbReference type="GeneID" id="85353715"/>
<evidence type="ECO:0000313" key="1">
    <source>
        <dbReference type="EMBL" id="KAK0443021.1"/>
    </source>
</evidence>
<evidence type="ECO:0000313" key="2">
    <source>
        <dbReference type="Proteomes" id="UP001175211"/>
    </source>
</evidence>
<keyword evidence="2" id="KW-1185">Reference proteome</keyword>
<organism evidence="1 2">
    <name type="scientific">Armillaria tabescens</name>
    <name type="common">Ringless honey mushroom</name>
    <name type="synonym">Agaricus tabescens</name>
    <dbReference type="NCBI Taxonomy" id="1929756"/>
    <lineage>
        <taxon>Eukaryota</taxon>
        <taxon>Fungi</taxon>
        <taxon>Dikarya</taxon>
        <taxon>Basidiomycota</taxon>
        <taxon>Agaricomycotina</taxon>
        <taxon>Agaricomycetes</taxon>
        <taxon>Agaricomycetidae</taxon>
        <taxon>Agaricales</taxon>
        <taxon>Marasmiineae</taxon>
        <taxon>Physalacriaceae</taxon>
        <taxon>Desarmillaria</taxon>
    </lineage>
</organism>
<name>A0AA39JJR7_ARMTA</name>
<dbReference type="RefSeq" id="XP_060324515.1">
    <property type="nucleotide sequence ID" value="XM_060470167.1"/>
</dbReference>
<comment type="caution">
    <text evidence="1">The sequence shown here is derived from an EMBL/GenBank/DDBJ whole genome shotgun (WGS) entry which is preliminary data.</text>
</comment>
<dbReference type="Proteomes" id="UP001175211">
    <property type="component" value="Unassembled WGS sequence"/>
</dbReference>
<proteinExistence type="predicted"/>
<dbReference type="EMBL" id="JAUEPS010000061">
    <property type="protein sequence ID" value="KAK0443021.1"/>
    <property type="molecule type" value="Genomic_DNA"/>
</dbReference>
<reference evidence="1" key="1">
    <citation type="submission" date="2023-06" db="EMBL/GenBank/DDBJ databases">
        <authorList>
            <consortium name="Lawrence Berkeley National Laboratory"/>
            <person name="Ahrendt S."/>
            <person name="Sahu N."/>
            <person name="Indic B."/>
            <person name="Wong-Bajracharya J."/>
            <person name="Merenyi Z."/>
            <person name="Ke H.-M."/>
            <person name="Monk M."/>
            <person name="Kocsube S."/>
            <person name="Drula E."/>
            <person name="Lipzen A."/>
            <person name="Balint B."/>
            <person name="Henrissat B."/>
            <person name="Andreopoulos B."/>
            <person name="Martin F.M."/>
            <person name="Harder C.B."/>
            <person name="Rigling D."/>
            <person name="Ford K.L."/>
            <person name="Foster G.D."/>
            <person name="Pangilinan J."/>
            <person name="Papanicolaou A."/>
            <person name="Barry K."/>
            <person name="LaButti K."/>
            <person name="Viragh M."/>
            <person name="Koriabine M."/>
            <person name="Yan M."/>
            <person name="Riley R."/>
            <person name="Champramary S."/>
            <person name="Plett K.L."/>
            <person name="Tsai I.J."/>
            <person name="Slot J."/>
            <person name="Sipos G."/>
            <person name="Plett J."/>
            <person name="Nagy L.G."/>
            <person name="Grigoriev I.V."/>
        </authorList>
    </citation>
    <scope>NUCLEOTIDE SEQUENCE</scope>
    <source>
        <strain evidence="1">CCBAS 213</strain>
    </source>
</reference>